<dbReference type="GO" id="GO:0008089">
    <property type="term" value="P:anterograde axonal transport"/>
    <property type="evidence" value="ECO:0007669"/>
    <property type="project" value="InterPro"/>
</dbReference>
<organism evidence="4 5">
    <name type="scientific">Engystomops pustulosus</name>
    <name type="common">Tungara frog</name>
    <name type="synonym">Physalaemus pustulosus</name>
    <dbReference type="NCBI Taxonomy" id="76066"/>
    <lineage>
        <taxon>Eukaryota</taxon>
        <taxon>Metazoa</taxon>
        <taxon>Chordata</taxon>
        <taxon>Craniata</taxon>
        <taxon>Vertebrata</taxon>
        <taxon>Euteleostomi</taxon>
        <taxon>Amphibia</taxon>
        <taxon>Batrachia</taxon>
        <taxon>Anura</taxon>
        <taxon>Neobatrachia</taxon>
        <taxon>Hyloidea</taxon>
        <taxon>Leptodactylidae</taxon>
        <taxon>Leiuperinae</taxon>
        <taxon>Engystomops</taxon>
    </lineage>
</organism>
<dbReference type="InterPro" id="IPR032773">
    <property type="entry name" value="MGARP_N"/>
</dbReference>
<evidence type="ECO:0000259" key="3">
    <source>
        <dbReference type="Pfam" id="PF14962"/>
    </source>
</evidence>
<feature type="transmembrane region" description="Helical" evidence="2">
    <location>
        <begin position="12"/>
        <end position="31"/>
    </location>
</feature>
<name>A0AAV7D712_ENGPU</name>
<dbReference type="PANTHER" id="PTHR22910:SF6">
    <property type="entry name" value="PROTEIN MGARP"/>
    <property type="match status" value="1"/>
</dbReference>
<dbReference type="Proteomes" id="UP000824782">
    <property type="component" value="Unassembled WGS sequence"/>
</dbReference>
<evidence type="ECO:0000256" key="2">
    <source>
        <dbReference type="SAM" id="Phobius"/>
    </source>
</evidence>
<evidence type="ECO:0000313" key="4">
    <source>
        <dbReference type="EMBL" id="KAG8592724.1"/>
    </source>
</evidence>
<gene>
    <name evidence="4" type="ORF">GDO81_000604</name>
</gene>
<protein>
    <recommendedName>
        <fullName evidence="3">Protein MGARP N-terminal domain-containing protein</fullName>
    </recommendedName>
</protein>
<feature type="compositionally biased region" description="Low complexity" evidence="1">
    <location>
        <begin position="128"/>
        <end position="138"/>
    </location>
</feature>
<keyword evidence="2" id="KW-1133">Transmembrane helix</keyword>
<dbReference type="Pfam" id="PF14962">
    <property type="entry name" value="AIF-MLS"/>
    <property type="match status" value="1"/>
</dbReference>
<evidence type="ECO:0000313" key="5">
    <source>
        <dbReference type="Proteomes" id="UP000824782"/>
    </source>
</evidence>
<feature type="domain" description="Protein MGARP N-terminal" evidence="3">
    <location>
        <begin position="2"/>
        <end position="148"/>
    </location>
</feature>
<accession>A0AAV7D712</accession>
<evidence type="ECO:0000256" key="1">
    <source>
        <dbReference type="SAM" id="MobiDB-lite"/>
    </source>
</evidence>
<proteinExistence type="predicted"/>
<keyword evidence="5" id="KW-1185">Reference proteome</keyword>
<reference evidence="4" key="1">
    <citation type="thesis" date="2020" institute="ProQuest LLC" country="789 East Eisenhower Parkway, Ann Arbor, MI, USA">
        <title>Comparative Genomics and Chromosome Evolution.</title>
        <authorList>
            <person name="Mudd A.B."/>
        </authorList>
    </citation>
    <scope>NUCLEOTIDE SEQUENCE</scope>
    <source>
        <strain evidence="4">237g6f4</strain>
        <tissue evidence="4">Blood</tissue>
    </source>
</reference>
<keyword evidence="2" id="KW-0472">Membrane</keyword>
<dbReference type="PANTHER" id="PTHR22910">
    <property type="entry name" value="PROTEIN MGARP"/>
    <property type="match status" value="1"/>
</dbReference>
<sequence>MSSSVPGSSGETLPYYVLVVVAFTGGGFYAYRTLIRDKARFHDRHDFINTQLRPALDDYETKSNKEEAVPETIEEAVEAAIEEAAAEEVTEQGAAPIASVEQEPTVTEEETASAPTQQEPAVVEDETAAAPTQQEPAPSTDAASEQVEPLNTEPAEETLEETSPVLEASSDNIIEELASAAEDWSELTARKPEETEVESAPEVKRVQRLWNLNKHLPAPKGISEKKYVSHLPTQELEILHSTIPGSWIVLLLSKESTIQCSPGFLQCLLCCVLCE</sequence>
<dbReference type="GO" id="GO:1904115">
    <property type="term" value="C:axon cytoplasm"/>
    <property type="evidence" value="ECO:0007669"/>
    <property type="project" value="GOC"/>
</dbReference>
<keyword evidence="2" id="KW-0812">Transmembrane</keyword>
<dbReference type="GO" id="GO:0005741">
    <property type="term" value="C:mitochondrial outer membrane"/>
    <property type="evidence" value="ECO:0007669"/>
    <property type="project" value="TreeGrafter"/>
</dbReference>
<dbReference type="InterPro" id="IPR026093">
    <property type="entry name" value="MGARP"/>
</dbReference>
<comment type="caution">
    <text evidence="4">The sequence shown here is derived from an EMBL/GenBank/DDBJ whole genome shotgun (WGS) entry which is preliminary data.</text>
</comment>
<feature type="region of interest" description="Disordered" evidence="1">
    <location>
        <begin position="85"/>
        <end position="168"/>
    </location>
</feature>
<dbReference type="AlphaFoldDB" id="A0AAV7D712"/>
<dbReference type="EMBL" id="WNYA01000001">
    <property type="protein sequence ID" value="KAG8592724.1"/>
    <property type="molecule type" value="Genomic_DNA"/>
</dbReference>